<comment type="pathway">
    <text evidence="1 8">Amino-acid biosynthesis; L-histidine biosynthesis; L-histidine from 5-phospho-alpha-D-ribose 1-diphosphate: step 8/9.</text>
</comment>
<sequence>MLPADSHVHSEWSWDALAGSMERTCRRAVELGLPSVAFTEHADLTAWTIPPGETLPDAWLPLVDGAVVTPPPLDLDGYQACLHACRERHPGLRVLSGVELGEPHWHATDAHALLTAGGFERILASVHCAPTVDGRGFTDISACYDDQPPLDVVRSYLAEAARLVEGFDGFEVLAHIDYPIRRWPAHARPHDPRDAEDDYRHVLRLLAASGRILEINTRVPMHPLVPRWWHEEGGDAITFASDAHEPDALARGFRDAIAVAEAAGFRPTDDPHAFWRRA</sequence>
<dbReference type="InterPro" id="IPR004013">
    <property type="entry name" value="PHP_dom"/>
</dbReference>
<comment type="catalytic activity">
    <reaction evidence="7 8">
        <text>L-histidinol phosphate + H2O = L-histidinol + phosphate</text>
        <dbReference type="Rhea" id="RHEA:14465"/>
        <dbReference type="ChEBI" id="CHEBI:15377"/>
        <dbReference type="ChEBI" id="CHEBI:43474"/>
        <dbReference type="ChEBI" id="CHEBI:57699"/>
        <dbReference type="ChEBI" id="CHEBI:57980"/>
        <dbReference type="EC" id="3.1.3.15"/>
    </reaction>
</comment>
<dbReference type="Pfam" id="PF02811">
    <property type="entry name" value="PHP"/>
    <property type="match status" value="1"/>
</dbReference>
<dbReference type="AlphaFoldDB" id="A0A2I2KP09"/>
<organism evidence="10 11">
    <name type="scientific">Frankia canadensis</name>
    <dbReference type="NCBI Taxonomy" id="1836972"/>
    <lineage>
        <taxon>Bacteria</taxon>
        <taxon>Bacillati</taxon>
        <taxon>Actinomycetota</taxon>
        <taxon>Actinomycetes</taxon>
        <taxon>Frankiales</taxon>
        <taxon>Frankiaceae</taxon>
        <taxon>Frankia</taxon>
    </lineage>
</organism>
<dbReference type="PANTHER" id="PTHR21039">
    <property type="entry name" value="HISTIDINOL PHOSPHATASE-RELATED"/>
    <property type="match status" value="1"/>
</dbReference>
<evidence type="ECO:0000256" key="5">
    <source>
        <dbReference type="ARBA" id="ARBA00022801"/>
    </source>
</evidence>
<keyword evidence="4 8" id="KW-0028">Amino-acid biosynthesis</keyword>
<reference evidence="10 11" key="1">
    <citation type="submission" date="2017-06" db="EMBL/GenBank/DDBJ databases">
        <authorList>
            <person name="Kim H.J."/>
            <person name="Triplett B.A."/>
        </authorList>
    </citation>
    <scope>NUCLEOTIDE SEQUENCE [LARGE SCALE GENOMIC DNA]</scope>
    <source>
        <strain evidence="10">FRACA_ARgP5</strain>
    </source>
</reference>
<evidence type="ECO:0000259" key="9">
    <source>
        <dbReference type="Pfam" id="PF02811"/>
    </source>
</evidence>
<gene>
    <name evidence="10" type="ORF">FRACA_1870006</name>
</gene>
<dbReference type="InterPro" id="IPR016195">
    <property type="entry name" value="Pol/histidinol_Pase-like"/>
</dbReference>
<dbReference type="RefSeq" id="WP_207770245.1">
    <property type="nucleotide sequence ID" value="NZ_FZMO01000098.1"/>
</dbReference>
<dbReference type="Gene3D" id="3.20.20.140">
    <property type="entry name" value="Metal-dependent hydrolases"/>
    <property type="match status" value="1"/>
</dbReference>
<dbReference type="SUPFAM" id="SSF89550">
    <property type="entry name" value="PHP domain-like"/>
    <property type="match status" value="1"/>
</dbReference>
<proteinExistence type="inferred from homology"/>
<dbReference type="Proteomes" id="UP000234331">
    <property type="component" value="Unassembled WGS sequence"/>
</dbReference>
<evidence type="ECO:0000313" key="11">
    <source>
        <dbReference type="Proteomes" id="UP000234331"/>
    </source>
</evidence>
<comment type="similarity">
    <text evidence="2 8">Belongs to the PHP hydrolase family. HisK subfamily.</text>
</comment>
<evidence type="ECO:0000256" key="2">
    <source>
        <dbReference type="ARBA" id="ARBA00009152"/>
    </source>
</evidence>
<keyword evidence="5 8" id="KW-0378">Hydrolase</keyword>
<evidence type="ECO:0000256" key="1">
    <source>
        <dbReference type="ARBA" id="ARBA00004970"/>
    </source>
</evidence>
<keyword evidence="11" id="KW-1185">Reference proteome</keyword>
<dbReference type="GO" id="GO:0004401">
    <property type="term" value="F:histidinol-phosphatase activity"/>
    <property type="evidence" value="ECO:0007669"/>
    <property type="project" value="UniProtKB-UniRule"/>
</dbReference>
<feature type="domain" description="PHP" evidence="9">
    <location>
        <begin position="5"/>
        <end position="217"/>
    </location>
</feature>
<evidence type="ECO:0000256" key="3">
    <source>
        <dbReference type="ARBA" id="ARBA00013085"/>
    </source>
</evidence>
<evidence type="ECO:0000256" key="8">
    <source>
        <dbReference type="RuleBase" id="RU366003"/>
    </source>
</evidence>
<dbReference type="GO" id="GO:0000105">
    <property type="term" value="P:L-histidine biosynthetic process"/>
    <property type="evidence" value="ECO:0007669"/>
    <property type="project" value="UniProtKB-UniRule"/>
</dbReference>
<dbReference type="InterPro" id="IPR010140">
    <property type="entry name" value="Histidinol_P_phosphatase_HisJ"/>
</dbReference>
<accession>A0A2I2KP09</accession>
<name>A0A2I2KP09_9ACTN</name>
<evidence type="ECO:0000256" key="7">
    <source>
        <dbReference type="ARBA" id="ARBA00049158"/>
    </source>
</evidence>
<dbReference type="GO" id="GO:0005737">
    <property type="term" value="C:cytoplasm"/>
    <property type="evidence" value="ECO:0007669"/>
    <property type="project" value="TreeGrafter"/>
</dbReference>
<dbReference type="PANTHER" id="PTHR21039:SF0">
    <property type="entry name" value="HISTIDINOL-PHOSPHATASE"/>
    <property type="match status" value="1"/>
</dbReference>
<evidence type="ECO:0000256" key="6">
    <source>
        <dbReference type="ARBA" id="ARBA00023102"/>
    </source>
</evidence>
<protein>
    <recommendedName>
        <fullName evidence="3 8">Histidinol-phosphatase</fullName>
        <shortName evidence="8">HolPase</shortName>
        <ecNumber evidence="3 8">3.1.3.15</ecNumber>
    </recommendedName>
</protein>
<evidence type="ECO:0000256" key="4">
    <source>
        <dbReference type="ARBA" id="ARBA00022605"/>
    </source>
</evidence>
<dbReference type="EMBL" id="FZMO01000098">
    <property type="protein sequence ID" value="SNQ47390.1"/>
    <property type="molecule type" value="Genomic_DNA"/>
</dbReference>
<keyword evidence="6 8" id="KW-0368">Histidine biosynthesis</keyword>
<evidence type="ECO:0000313" key="10">
    <source>
        <dbReference type="EMBL" id="SNQ47390.1"/>
    </source>
</evidence>
<dbReference type="EC" id="3.1.3.15" evidence="3 8"/>